<evidence type="ECO:0000313" key="2">
    <source>
        <dbReference type="EMBL" id="KAF0723329.1"/>
    </source>
</evidence>
<sequence length="86" mass="10239">MPRVEEVAYATMTMTRDIEKSISHNQEKPSESLINRQKISNRLKRKALDYPIERLSKIIHNNLRDNEKDTLNAHDFKLIRKKYVLC</sequence>
<accession>A0A6G0W835</accession>
<dbReference type="EMBL" id="VUJU01008986">
    <property type="protein sequence ID" value="KAF0723329.1"/>
    <property type="molecule type" value="Genomic_DNA"/>
</dbReference>
<dbReference type="OrthoDB" id="6607069at2759"/>
<name>A0A6G0W835_APHCR</name>
<feature type="compositionally biased region" description="Basic and acidic residues" evidence="1">
    <location>
        <begin position="19"/>
        <end position="30"/>
    </location>
</feature>
<dbReference type="Proteomes" id="UP000478052">
    <property type="component" value="Unassembled WGS sequence"/>
</dbReference>
<evidence type="ECO:0000313" key="3">
    <source>
        <dbReference type="Proteomes" id="UP000478052"/>
    </source>
</evidence>
<gene>
    <name evidence="2" type="ORF">FWK35_00035684</name>
</gene>
<protein>
    <submittedName>
        <fullName evidence="2">Uncharacterized protein</fullName>
    </submittedName>
</protein>
<evidence type="ECO:0000256" key="1">
    <source>
        <dbReference type="SAM" id="MobiDB-lite"/>
    </source>
</evidence>
<comment type="caution">
    <text evidence="2">The sequence shown here is derived from an EMBL/GenBank/DDBJ whole genome shotgun (WGS) entry which is preliminary data.</text>
</comment>
<dbReference type="AlphaFoldDB" id="A0A6G0W835"/>
<keyword evidence="3" id="KW-1185">Reference proteome</keyword>
<proteinExistence type="predicted"/>
<organism evidence="2 3">
    <name type="scientific">Aphis craccivora</name>
    <name type="common">Cowpea aphid</name>
    <dbReference type="NCBI Taxonomy" id="307492"/>
    <lineage>
        <taxon>Eukaryota</taxon>
        <taxon>Metazoa</taxon>
        <taxon>Ecdysozoa</taxon>
        <taxon>Arthropoda</taxon>
        <taxon>Hexapoda</taxon>
        <taxon>Insecta</taxon>
        <taxon>Pterygota</taxon>
        <taxon>Neoptera</taxon>
        <taxon>Paraneoptera</taxon>
        <taxon>Hemiptera</taxon>
        <taxon>Sternorrhyncha</taxon>
        <taxon>Aphidomorpha</taxon>
        <taxon>Aphidoidea</taxon>
        <taxon>Aphididae</taxon>
        <taxon>Aphidini</taxon>
        <taxon>Aphis</taxon>
        <taxon>Aphis</taxon>
    </lineage>
</organism>
<feature type="region of interest" description="Disordered" evidence="1">
    <location>
        <begin position="19"/>
        <end position="38"/>
    </location>
</feature>
<reference evidence="2 3" key="1">
    <citation type="submission" date="2019-08" db="EMBL/GenBank/DDBJ databases">
        <title>Whole genome of Aphis craccivora.</title>
        <authorList>
            <person name="Voronova N.V."/>
            <person name="Shulinski R.S."/>
            <person name="Bandarenka Y.V."/>
            <person name="Zhorov D.G."/>
            <person name="Warner D."/>
        </authorList>
    </citation>
    <scope>NUCLEOTIDE SEQUENCE [LARGE SCALE GENOMIC DNA]</scope>
    <source>
        <strain evidence="2">180601</strain>
        <tissue evidence="2">Whole Body</tissue>
    </source>
</reference>